<protein>
    <submittedName>
        <fullName evidence="4">AAA family ATPase</fullName>
    </submittedName>
</protein>
<dbReference type="GO" id="GO:0006355">
    <property type="term" value="P:regulation of DNA-templated transcription"/>
    <property type="evidence" value="ECO:0007669"/>
    <property type="project" value="InterPro"/>
</dbReference>
<proteinExistence type="predicted"/>
<dbReference type="PANTHER" id="PTHR16305">
    <property type="entry name" value="TESTICULAR SOLUBLE ADENYLYL CYCLASE"/>
    <property type="match status" value="1"/>
</dbReference>
<dbReference type="SUPFAM" id="SSF46894">
    <property type="entry name" value="C-terminal effector domain of the bipartite response regulators"/>
    <property type="match status" value="1"/>
</dbReference>
<dbReference type="OrthoDB" id="9758570at2"/>
<dbReference type="SUPFAM" id="SSF48452">
    <property type="entry name" value="TPR-like"/>
    <property type="match status" value="2"/>
</dbReference>
<dbReference type="Gene3D" id="3.40.50.300">
    <property type="entry name" value="P-loop containing nucleotide triphosphate hydrolases"/>
    <property type="match status" value="1"/>
</dbReference>
<dbReference type="GO" id="GO:0005524">
    <property type="term" value="F:ATP binding"/>
    <property type="evidence" value="ECO:0007669"/>
    <property type="project" value="UniProtKB-KW"/>
</dbReference>
<gene>
    <name evidence="4" type="ORF">H0A62_10975</name>
</gene>
<dbReference type="GO" id="GO:0005737">
    <property type="term" value="C:cytoplasm"/>
    <property type="evidence" value="ECO:0007669"/>
    <property type="project" value="TreeGrafter"/>
</dbReference>
<dbReference type="InterPro" id="IPR011990">
    <property type="entry name" value="TPR-like_helical_dom_sf"/>
</dbReference>
<reference evidence="4 5" key="1">
    <citation type="submission" date="2020-07" db="EMBL/GenBank/DDBJ databases">
        <title>Taxonomic revisions and descriptions of new bacterial species based on genomic comparisons in the high-G+C-content subgroup of the family Alcaligenaceae.</title>
        <authorList>
            <person name="Szabo A."/>
            <person name="Felfoldi T."/>
        </authorList>
    </citation>
    <scope>NUCLEOTIDE SEQUENCE [LARGE SCALE GENOMIC DNA]</scope>
    <source>
        <strain evidence="4 5">DSM 25667</strain>
    </source>
</reference>
<dbReference type="InterPro" id="IPR005158">
    <property type="entry name" value="BTAD"/>
</dbReference>
<dbReference type="EMBL" id="JACCEV010000002">
    <property type="protein sequence ID" value="NYT86128.1"/>
    <property type="molecule type" value="Genomic_DNA"/>
</dbReference>
<dbReference type="AlphaFoldDB" id="A0A853GSN2"/>
<dbReference type="Gene3D" id="1.25.40.10">
    <property type="entry name" value="Tetratricopeptide repeat domain"/>
    <property type="match status" value="2"/>
</dbReference>
<sequence>MRNQQPLSGKLYDKVIALLAYLIVESGQSHTRERLAMLLWPAFSSDIARGNLRQTLYYLRQIFHTDAASLLSSNRNTVQFLHDESRCRIDLKRFTQPAPICLQCATTSVSTPCETCLNHLAMRVDAYQGEFLAGLSLTDAPDFDIWLEAQRLSLRGQAFALAEQLSHAHETQGRLDTALSYALRCIELEPWNESGHRQHMRLLASKGQHGAAQAFYDAYSNKLERDLNVEPDQSTQALFESIHKGGLQVGAPLSSTLTPTIPRVETGRRQATILCCHVGLPPNFGTKGPEQLAAPRSVCASVLRRYAGHIALGQGGYIYAYTGYPQASEHAGLQAVQAALELQACLMPHYRLRIGIHTGIIVTGFDPALPDIIGNVSAIAWQLCRRMQRTGIVISESTRRLVHGRFRLQTLKPMHVKEDSADANDMHIPVYKLIGPSQTSGRVTVPHAGLIGRQQELQRLKRLWRLALSGQAQFLALRGEAGLGKTRIARALIEQTDPTNSIVRHLHCYSEHQHTPFYPIISMFEATLGFTDDDTVIYRREKLNQHLVHHHPAIASRAFPILMAMLSIAPPQAPVLPPRQRKQQTLDMLLTLLDSIAMRGTLLLIIEDAQWLDVTSLQLLERLVHRQNPVALFTLITARCEFTPAWLQANSVLELQPLKDKHIARLAQAASRSSLSSQLIGHIIQRADGIPLYAEEMAQLSSHSVHDAIPASLQYLLRVRLEAVPHARRLLQLAATIGRKFGHDLLQRVSALDNEKLDAILHELTEARLIELIEPQDAVFQFRHALLQEAAYTSQVQADMQQAHLQVATMLSTHYAQRTAQQPGEIARHYTAADDAEAALPWWLAAGRKALRVSANAEARDYLQTGLDLVAKLPHTPERKAMEREFLLPLGQALLLLRGYGSEDAVAVYDRALTLDEASVSPRQRFEILWGQWMVSSSRPGSGFRHSWDITQQLLQLARDSGDDELLVQAYSAAANITLWRNQLDDACRYARAAIGHPTATTGSTIEGLDPRVTSLAHLSWAYWRLEQVSDALAVSRQSVKLAQSRNAPDTLCFALAFAAMLHRFLGQTDSMARLAQQIRQAADSHQLVLWRGIGDMLLGWKQAHDGQEEGLITLKACVQGVKQIMPGVAVMFIHAQAEAYGFLGRHKEQLRIIDEGLQTAQQVHEGFFNHLLEQLRHQCPAYQIQQ</sequence>
<keyword evidence="5" id="KW-1185">Reference proteome</keyword>
<evidence type="ECO:0000256" key="2">
    <source>
        <dbReference type="ARBA" id="ARBA00022840"/>
    </source>
</evidence>
<dbReference type="GO" id="GO:0004016">
    <property type="term" value="F:adenylate cyclase activity"/>
    <property type="evidence" value="ECO:0007669"/>
    <property type="project" value="UniProtKB-ARBA"/>
</dbReference>
<dbReference type="InterPro" id="IPR027417">
    <property type="entry name" value="P-loop_NTPase"/>
</dbReference>
<dbReference type="InterPro" id="IPR041664">
    <property type="entry name" value="AAA_16"/>
</dbReference>
<dbReference type="GO" id="GO:0035556">
    <property type="term" value="P:intracellular signal transduction"/>
    <property type="evidence" value="ECO:0007669"/>
    <property type="project" value="InterPro"/>
</dbReference>
<evidence type="ECO:0000313" key="4">
    <source>
        <dbReference type="EMBL" id="NYT86128.1"/>
    </source>
</evidence>
<dbReference type="PANTHER" id="PTHR16305:SF28">
    <property type="entry name" value="GUANYLATE CYCLASE DOMAIN-CONTAINING PROTEIN"/>
    <property type="match status" value="1"/>
</dbReference>
<dbReference type="Proteomes" id="UP000554144">
    <property type="component" value="Unassembled WGS sequence"/>
</dbReference>
<organism evidence="4 5">
    <name type="scientific">Pollutimonas harenae</name>
    <dbReference type="NCBI Taxonomy" id="657015"/>
    <lineage>
        <taxon>Bacteria</taxon>
        <taxon>Pseudomonadati</taxon>
        <taxon>Pseudomonadota</taxon>
        <taxon>Betaproteobacteria</taxon>
        <taxon>Burkholderiales</taxon>
        <taxon>Alcaligenaceae</taxon>
        <taxon>Pollutimonas</taxon>
    </lineage>
</organism>
<dbReference type="InterPro" id="IPR036388">
    <property type="entry name" value="WH-like_DNA-bd_sf"/>
</dbReference>
<dbReference type="Gene3D" id="3.30.70.1230">
    <property type="entry name" value="Nucleotide cyclase"/>
    <property type="match status" value="1"/>
</dbReference>
<dbReference type="PROSITE" id="PS50125">
    <property type="entry name" value="GUANYLATE_CYCLASE_2"/>
    <property type="match status" value="1"/>
</dbReference>
<dbReference type="InterPro" id="IPR001054">
    <property type="entry name" value="A/G_cyclase"/>
</dbReference>
<comment type="caution">
    <text evidence="4">The sequence shown here is derived from an EMBL/GenBank/DDBJ whole genome shotgun (WGS) entry which is preliminary data.</text>
</comment>
<accession>A0A853GSN2</accession>
<name>A0A853GSN2_9BURK</name>
<keyword evidence="2" id="KW-0067">ATP-binding</keyword>
<dbReference type="Pfam" id="PF03704">
    <property type="entry name" value="BTAD"/>
    <property type="match status" value="1"/>
</dbReference>
<dbReference type="InterPro" id="IPR016032">
    <property type="entry name" value="Sig_transdc_resp-reg_C-effctor"/>
</dbReference>
<keyword evidence="1" id="KW-0547">Nucleotide-binding</keyword>
<dbReference type="Gene3D" id="1.10.10.10">
    <property type="entry name" value="Winged helix-like DNA-binding domain superfamily/Winged helix DNA-binding domain"/>
    <property type="match status" value="1"/>
</dbReference>
<feature type="domain" description="Guanylate cyclase" evidence="3">
    <location>
        <begin position="315"/>
        <end position="384"/>
    </location>
</feature>
<dbReference type="SUPFAM" id="SSF55073">
    <property type="entry name" value="Nucleotide cyclase"/>
    <property type="match status" value="1"/>
</dbReference>
<dbReference type="SUPFAM" id="SSF52540">
    <property type="entry name" value="P-loop containing nucleoside triphosphate hydrolases"/>
    <property type="match status" value="1"/>
</dbReference>
<dbReference type="InterPro" id="IPR029787">
    <property type="entry name" value="Nucleotide_cyclase"/>
</dbReference>
<evidence type="ECO:0000259" key="3">
    <source>
        <dbReference type="PROSITE" id="PS50125"/>
    </source>
</evidence>
<dbReference type="GO" id="GO:0003677">
    <property type="term" value="F:DNA binding"/>
    <property type="evidence" value="ECO:0007669"/>
    <property type="project" value="InterPro"/>
</dbReference>
<evidence type="ECO:0000256" key="1">
    <source>
        <dbReference type="ARBA" id="ARBA00022741"/>
    </source>
</evidence>
<evidence type="ECO:0000313" key="5">
    <source>
        <dbReference type="Proteomes" id="UP000554144"/>
    </source>
</evidence>
<dbReference type="SMART" id="SM01043">
    <property type="entry name" value="BTAD"/>
    <property type="match status" value="1"/>
</dbReference>
<dbReference type="Pfam" id="PF13191">
    <property type="entry name" value="AAA_16"/>
    <property type="match status" value="1"/>
</dbReference>
<dbReference type="GO" id="GO:0009190">
    <property type="term" value="P:cyclic nucleotide biosynthetic process"/>
    <property type="evidence" value="ECO:0007669"/>
    <property type="project" value="InterPro"/>
</dbReference>